<sequence length="64" mass="7000">MCLTTEALLLFLSLLPSEIVETSADRIVVRAEVSDAVWLPNGREWCTDARETGALGRSGPRQPT</sequence>
<reference evidence="1" key="1">
    <citation type="submission" date="2023-03" db="EMBL/GenBank/DDBJ databases">
        <title>Multiphase analysis and comparison of six strains from genera Psychromarinibacter, Lutimaribacter, and Maritimibacter, including a novel species: Psychromarinibacter sediminicola sp. nov.</title>
        <authorList>
            <person name="Wang Y.-H."/>
            <person name="Ye M.-Q."/>
            <person name="Du Z.-J."/>
        </authorList>
    </citation>
    <scope>NUCLEOTIDE SEQUENCE</scope>
    <source>
        <strain evidence="1">C21-152</strain>
    </source>
</reference>
<evidence type="ECO:0000313" key="2">
    <source>
        <dbReference type="Proteomes" id="UP001220964"/>
    </source>
</evidence>
<dbReference type="Proteomes" id="UP001220964">
    <property type="component" value="Unassembled WGS sequence"/>
</dbReference>
<evidence type="ECO:0000313" key="1">
    <source>
        <dbReference type="EMBL" id="MDF0599499.1"/>
    </source>
</evidence>
<proteinExistence type="predicted"/>
<protein>
    <submittedName>
        <fullName evidence="1">Uncharacterized protein</fullName>
    </submittedName>
</protein>
<gene>
    <name evidence="1" type="ORF">P1J78_02035</name>
</gene>
<comment type="caution">
    <text evidence="1">The sequence shown here is derived from an EMBL/GenBank/DDBJ whole genome shotgun (WGS) entry which is preliminary data.</text>
</comment>
<keyword evidence="2" id="KW-1185">Reference proteome</keyword>
<dbReference type="AlphaFoldDB" id="A0AAE3T7Y0"/>
<organism evidence="1 2">
    <name type="scientific">Psychromarinibacter sediminicola</name>
    <dbReference type="NCBI Taxonomy" id="3033385"/>
    <lineage>
        <taxon>Bacteria</taxon>
        <taxon>Pseudomonadati</taxon>
        <taxon>Pseudomonadota</taxon>
        <taxon>Alphaproteobacteria</taxon>
        <taxon>Rhodobacterales</taxon>
        <taxon>Paracoccaceae</taxon>
        <taxon>Psychromarinibacter</taxon>
    </lineage>
</organism>
<dbReference type="EMBL" id="JARGYC010000003">
    <property type="protein sequence ID" value="MDF0599499.1"/>
    <property type="molecule type" value="Genomic_DNA"/>
</dbReference>
<accession>A0AAE3T7Y0</accession>
<dbReference type="RefSeq" id="WP_275565644.1">
    <property type="nucleotide sequence ID" value="NZ_JARGYC010000003.1"/>
</dbReference>
<name>A0AAE3T7Y0_9RHOB</name>